<organism evidence="3 4">
    <name type="scientific">Galactobacter caseinivorans</name>
    <dbReference type="NCBI Taxonomy" id="2676123"/>
    <lineage>
        <taxon>Bacteria</taxon>
        <taxon>Bacillati</taxon>
        <taxon>Actinomycetota</taxon>
        <taxon>Actinomycetes</taxon>
        <taxon>Micrococcales</taxon>
        <taxon>Micrococcaceae</taxon>
        <taxon>Galactobacter</taxon>
    </lineage>
</organism>
<dbReference type="Gene3D" id="1.10.490.50">
    <property type="entry name" value="Antibiotic binding domain of TipA-like multidrug resistance regulators"/>
    <property type="match status" value="1"/>
</dbReference>
<name>A0A496PI71_9MICC</name>
<dbReference type="SUPFAM" id="SSF46955">
    <property type="entry name" value="Putative DNA-binding domain"/>
    <property type="match status" value="1"/>
</dbReference>
<dbReference type="InterPro" id="IPR036244">
    <property type="entry name" value="TipA-like_antibiotic-bd"/>
</dbReference>
<dbReference type="Pfam" id="PF07739">
    <property type="entry name" value="TipAS"/>
    <property type="match status" value="1"/>
</dbReference>
<dbReference type="Gene3D" id="1.10.1660.10">
    <property type="match status" value="1"/>
</dbReference>
<keyword evidence="1" id="KW-0238">DNA-binding</keyword>
<evidence type="ECO:0000313" key="4">
    <source>
        <dbReference type="Proteomes" id="UP000273119"/>
    </source>
</evidence>
<comment type="caution">
    <text evidence="3">The sequence shown here is derived from an EMBL/GenBank/DDBJ whole genome shotgun (WGS) entry which is preliminary data.</text>
</comment>
<dbReference type="RefSeq" id="WP_121485339.1">
    <property type="nucleotide sequence ID" value="NZ_QQXL01000005.1"/>
</dbReference>
<evidence type="ECO:0000313" key="3">
    <source>
        <dbReference type="EMBL" id="RKW70150.1"/>
    </source>
</evidence>
<dbReference type="Pfam" id="PF13411">
    <property type="entry name" value="MerR_1"/>
    <property type="match status" value="1"/>
</dbReference>
<sequence>MEWMVNQLAERAGISGRTLRHYHRIGLLIPDRIGSNGYRYYGPASVARLQRILLLRDAGMALSDVVKVLDSPSTPAAEEKALQAHLQRLAEDRDTLDRRISAVQHTLQMRREGREPRMDVMLQGFNDAYEDEVVQRWGRQAFDASNQWWHAKSVRQQREWKERSEALLARWREVQETGCRAESEAAREHAGTHLRWFAEIPGTPTHAGDREQSLAMVLGLADAYEVNPGFHASFGTEAAARFAAQALRLHAPELL</sequence>
<dbReference type="Proteomes" id="UP000273119">
    <property type="component" value="Unassembled WGS sequence"/>
</dbReference>
<proteinExistence type="predicted"/>
<evidence type="ECO:0000256" key="1">
    <source>
        <dbReference type="ARBA" id="ARBA00023125"/>
    </source>
</evidence>
<evidence type="ECO:0000259" key="2">
    <source>
        <dbReference type="PROSITE" id="PS50937"/>
    </source>
</evidence>
<dbReference type="AlphaFoldDB" id="A0A496PI71"/>
<dbReference type="GO" id="GO:0003700">
    <property type="term" value="F:DNA-binding transcription factor activity"/>
    <property type="evidence" value="ECO:0007669"/>
    <property type="project" value="InterPro"/>
</dbReference>
<dbReference type="GO" id="GO:0003677">
    <property type="term" value="F:DNA binding"/>
    <property type="evidence" value="ECO:0007669"/>
    <property type="project" value="UniProtKB-KW"/>
</dbReference>
<dbReference type="InterPro" id="IPR000551">
    <property type="entry name" value="MerR-type_HTH_dom"/>
</dbReference>
<dbReference type="InterPro" id="IPR047057">
    <property type="entry name" value="MerR_fam"/>
</dbReference>
<feature type="domain" description="HTH merR-type" evidence="2">
    <location>
        <begin position="1"/>
        <end position="71"/>
    </location>
</feature>
<dbReference type="InterPro" id="IPR009061">
    <property type="entry name" value="DNA-bd_dom_put_sf"/>
</dbReference>
<dbReference type="CDD" id="cd01106">
    <property type="entry name" value="HTH_TipAL-Mta"/>
    <property type="match status" value="1"/>
</dbReference>
<dbReference type="InterPro" id="IPR012925">
    <property type="entry name" value="TipAS_dom"/>
</dbReference>
<dbReference type="PRINTS" id="PR00040">
    <property type="entry name" value="HTHMERR"/>
</dbReference>
<gene>
    <name evidence="3" type="ORF">DWQ67_09390</name>
</gene>
<dbReference type="PANTHER" id="PTHR30204:SF97">
    <property type="entry name" value="MERR FAMILY REGULATORY PROTEIN"/>
    <property type="match status" value="1"/>
</dbReference>
<dbReference type="SMART" id="SM00422">
    <property type="entry name" value="HTH_MERR"/>
    <property type="match status" value="1"/>
</dbReference>
<accession>A0A496PI71</accession>
<dbReference type="PROSITE" id="PS50937">
    <property type="entry name" value="HTH_MERR_2"/>
    <property type="match status" value="1"/>
</dbReference>
<dbReference type="EMBL" id="QQXL01000005">
    <property type="protein sequence ID" value="RKW70150.1"/>
    <property type="molecule type" value="Genomic_DNA"/>
</dbReference>
<dbReference type="SUPFAM" id="SSF89082">
    <property type="entry name" value="Antibiotic binding domain of TipA-like multidrug resistance regulators"/>
    <property type="match status" value="1"/>
</dbReference>
<protein>
    <submittedName>
        <fullName evidence="3">MerR family transcriptional regulator</fullName>
    </submittedName>
</protein>
<reference evidence="3 4" key="1">
    <citation type="submission" date="2018-07" db="EMBL/GenBank/DDBJ databases">
        <title>Arthrobacter sp. nov., isolated from raw cow's milk with high bacterial count.</title>
        <authorList>
            <person name="Hahne J."/>
            <person name="Isele D."/>
            <person name="Lipski A."/>
        </authorList>
    </citation>
    <scope>NUCLEOTIDE SEQUENCE [LARGE SCALE GENOMIC DNA]</scope>
    <source>
        <strain evidence="3 4">JZ R-183</strain>
    </source>
</reference>
<keyword evidence="4" id="KW-1185">Reference proteome</keyword>
<dbReference type="PANTHER" id="PTHR30204">
    <property type="entry name" value="REDOX-CYCLING DRUG-SENSING TRANSCRIPTIONAL ACTIVATOR SOXR"/>
    <property type="match status" value="1"/>
</dbReference>